<gene>
    <name evidence="2" type="ORF">F8M41_014003</name>
</gene>
<protein>
    <submittedName>
        <fullName evidence="2">Uncharacterized protein</fullName>
    </submittedName>
</protein>
<keyword evidence="1" id="KW-0812">Transmembrane</keyword>
<keyword evidence="3" id="KW-1185">Reference proteome</keyword>
<organism evidence="2 3">
    <name type="scientific">Gigaspora margarita</name>
    <dbReference type="NCBI Taxonomy" id="4874"/>
    <lineage>
        <taxon>Eukaryota</taxon>
        <taxon>Fungi</taxon>
        <taxon>Fungi incertae sedis</taxon>
        <taxon>Mucoromycota</taxon>
        <taxon>Glomeromycotina</taxon>
        <taxon>Glomeromycetes</taxon>
        <taxon>Diversisporales</taxon>
        <taxon>Gigasporaceae</taxon>
        <taxon>Gigaspora</taxon>
    </lineage>
</organism>
<sequence length="197" mass="22213">MVSTTTKFIIATILIFPLFSLSFVCPVLELVKYINLGNYPNQSNEIGVIAEWCYLIIAAAMPLSFLVSGICNRCDPNSIIVREAFIILFITWFMISIIYTVSTSQEMYPIPANCPPSYEYPSQTSYGICVLRLSNLICMWLFVLFGILCITAKLCDILPNEDDMNGLRKKDKNVPAIFRTTVSMEDIIIGREIVVPK</sequence>
<evidence type="ECO:0000256" key="1">
    <source>
        <dbReference type="SAM" id="Phobius"/>
    </source>
</evidence>
<dbReference type="OrthoDB" id="2402153at2759"/>
<evidence type="ECO:0000313" key="3">
    <source>
        <dbReference type="Proteomes" id="UP000439903"/>
    </source>
</evidence>
<dbReference type="EMBL" id="WTPW01002846">
    <property type="protein sequence ID" value="KAF0362834.1"/>
    <property type="molecule type" value="Genomic_DNA"/>
</dbReference>
<comment type="caution">
    <text evidence="2">The sequence shown here is derived from an EMBL/GenBank/DDBJ whole genome shotgun (WGS) entry which is preliminary data.</text>
</comment>
<accession>A0A8H3ZYS4</accession>
<keyword evidence="1" id="KW-0472">Membrane</keyword>
<evidence type="ECO:0000313" key="2">
    <source>
        <dbReference type="EMBL" id="KAF0362834.1"/>
    </source>
</evidence>
<dbReference type="Proteomes" id="UP000439903">
    <property type="component" value="Unassembled WGS sequence"/>
</dbReference>
<proteinExistence type="predicted"/>
<feature type="transmembrane region" description="Helical" evidence="1">
    <location>
        <begin position="125"/>
        <end position="150"/>
    </location>
</feature>
<feature type="transmembrane region" description="Helical" evidence="1">
    <location>
        <begin position="46"/>
        <end position="67"/>
    </location>
</feature>
<name>A0A8H3ZYS4_GIGMA</name>
<feature type="transmembrane region" description="Helical" evidence="1">
    <location>
        <begin position="79"/>
        <end position="101"/>
    </location>
</feature>
<keyword evidence="1" id="KW-1133">Transmembrane helix</keyword>
<dbReference type="AlphaFoldDB" id="A0A8H3ZYS4"/>
<reference evidence="2 3" key="1">
    <citation type="journal article" date="2019" name="Environ. Microbiol.">
        <title>At the nexus of three kingdoms: the genome of the mycorrhizal fungus Gigaspora margarita provides insights into plant, endobacterial and fungal interactions.</title>
        <authorList>
            <person name="Venice F."/>
            <person name="Ghignone S."/>
            <person name="Salvioli di Fossalunga A."/>
            <person name="Amselem J."/>
            <person name="Novero M."/>
            <person name="Xianan X."/>
            <person name="Sedzielewska Toro K."/>
            <person name="Morin E."/>
            <person name="Lipzen A."/>
            <person name="Grigoriev I.V."/>
            <person name="Henrissat B."/>
            <person name="Martin F.M."/>
            <person name="Bonfante P."/>
        </authorList>
    </citation>
    <scope>NUCLEOTIDE SEQUENCE [LARGE SCALE GENOMIC DNA]</scope>
    <source>
        <strain evidence="2 3">BEG34</strain>
    </source>
</reference>